<dbReference type="Proteomes" id="UP000050741">
    <property type="component" value="Unassembled WGS sequence"/>
</dbReference>
<comment type="similarity">
    <text evidence="2 15">Belongs to the small Tim family.</text>
</comment>
<dbReference type="WBParaSite" id="GPLIN_000715200">
    <property type="protein sequence ID" value="GPLIN_000715200"/>
    <property type="gene ID" value="GPLIN_000715200"/>
</dbReference>
<comment type="function">
    <text evidence="15">Mitochondrial intermembrane chaperone that participates in the import and insertion of some multi-pass transmembrane proteins into the mitochondrial inner membrane. Also required for the transfer of beta-barrel precursors from the TOM complex to the sorting and assembly machinery (SAM complex) of the outer membrane. Acts as a chaperone-like protein that protects the hydrophobic precursors from aggregation and guide them through the mitochondrial intermembrane space.</text>
</comment>
<reference evidence="17" key="1">
    <citation type="submission" date="2013-12" db="EMBL/GenBank/DDBJ databases">
        <authorList>
            <person name="Aslett M."/>
        </authorList>
    </citation>
    <scope>NUCLEOTIDE SEQUENCE [LARGE SCALE GENOMIC DNA]</scope>
    <source>
        <strain evidence="17">Lindley</strain>
    </source>
</reference>
<keyword evidence="12 15" id="KW-0143">Chaperone</keyword>
<comment type="domain">
    <text evidence="15">The twin CX3C motif contains 4 conserved Cys residues that form 2 disulfide bonds in the mitochondrial intermembrane space.</text>
</comment>
<dbReference type="GO" id="GO:0046872">
    <property type="term" value="F:metal ion binding"/>
    <property type="evidence" value="ECO:0007669"/>
    <property type="project" value="UniProtKB-KW"/>
</dbReference>
<evidence type="ECO:0000256" key="13">
    <source>
        <dbReference type="ARBA" id="ARBA00025311"/>
    </source>
</evidence>
<comment type="subunit">
    <text evidence="14">Heterohexamer; composed of 3 copies of tim-9/tin-9.1 and 3 copies of tim-10/tin-10, named soluble 70 kDa complex. The complex associates with the tim-22 component of the TIM22 complex. Interacts with multi-pass transmembrane proteins in transit.</text>
</comment>
<evidence type="ECO:0000256" key="6">
    <source>
        <dbReference type="ARBA" id="ARBA00022833"/>
    </source>
</evidence>
<dbReference type="InterPro" id="IPR004217">
    <property type="entry name" value="Tim10-like"/>
</dbReference>
<evidence type="ECO:0000256" key="5">
    <source>
        <dbReference type="ARBA" id="ARBA00022792"/>
    </source>
</evidence>
<feature type="domain" description="Tim10-like" evidence="16">
    <location>
        <begin position="13"/>
        <end position="71"/>
    </location>
</feature>
<evidence type="ECO:0000313" key="17">
    <source>
        <dbReference type="Proteomes" id="UP000050741"/>
    </source>
</evidence>
<comment type="subcellular location">
    <subcellularLocation>
        <location evidence="1 15">Mitochondrion inner membrane</location>
        <topology evidence="1 15">Peripheral membrane protein</topology>
        <orientation evidence="1 15">Intermembrane side</orientation>
    </subcellularLocation>
</comment>
<keyword evidence="11 15" id="KW-1015">Disulfide bond</keyword>
<evidence type="ECO:0000256" key="10">
    <source>
        <dbReference type="ARBA" id="ARBA00023136"/>
    </source>
</evidence>
<dbReference type="PANTHER" id="PTHR11038:SF16">
    <property type="entry name" value="MITOCHONDRIAL IMPORT INNER MEMBRANE TRANSLOCASE SUBUNIT TIM10"/>
    <property type="match status" value="1"/>
</dbReference>
<evidence type="ECO:0000313" key="18">
    <source>
        <dbReference type="WBParaSite" id="GPLIN_000715200"/>
    </source>
</evidence>
<evidence type="ECO:0000256" key="9">
    <source>
        <dbReference type="ARBA" id="ARBA00023128"/>
    </source>
</evidence>
<evidence type="ECO:0000256" key="15">
    <source>
        <dbReference type="RuleBase" id="RU367043"/>
    </source>
</evidence>
<dbReference type="PANTHER" id="PTHR11038">
    <property type="entry name" value="MITOCHONDRIAL IMPORT INNER MEMBRANE TRANSLOCASE SUBUNIT TIM10"/>
    <property type="match status" value="1"/>
</dbReference>
<dbReference type="GO" id="GO:0045039">
    <property type="term" value="P:protein insertion into mitochondrial inner membrane"/>
    <property type="evidence" value="ECO:0007669"/>
    <property type="project" value="TreeGrafter"/>
</dbReference>
<keyword evidence="3 15" id="KW-0813">Transport</keyword>
<evidence type="ECO:0000256" key="14">
    <source>
        <dbReference type="ARBA" id="ARBA00063324"/>
    </source>
</evidence>
<reference evidence="17" key="2">
    <citation type="submission" date="2014-05" db="EMBL/GenBank/DDBJ databases">
        <title>The genome and life-stage specific transcriptomes of Globodera pallida elucidate key aspects of plant parasitism by a cyst nematode.</title>
        <authorList>
            <person name="Cotton J.A."/>
            <person name="Lilley C.J."/>
            <person name="Jones L.M."/>
            <person name="Kikuchi T."/>
            <person name="Reid A.J."/>
            <person name="Thorpe P."/>
            <person name="Tsai I.J."/>
            <person name="Beasley H."/>
            <person name="Blok V."/>
            <person name="Cock P.J.A."/>
            <person name="Van den Akker S.E."/>
            <person name="Holroyd N."/>
            <person name="Hunt M."/>
            <person name="Mantelin S."/>
            <person name="Naghra H."/>
            <person name="Pain A."/>
            <person name="Palomares-Rius J.E."/>
            <person name="Zarowiecki M."/>
            <person name="Berriman M."/>
            <person name="Jones J.T."/>
            <person name="Urwin P.E."/>
        </authorList>
    </citation>
    <scope>NUCLEOTIDE SEQUENCE [LARGE SCALE GENOMIC DNA]</scope>
    <source>
        <strain evidence="17">Lindley</strain>
    </source>
</reference>
<evidence type="ECO:0000259" key="16">
    <source>
        <dbReference type="Pfam" id="PF02953"/>
    </source>
</evidence>
<dbReference type="GO" id="GO:0015031">
    <property type="term" value="P:protein transport"/>
    <property type="evidence" value="ECO:0007669"/>
    <property type="project" value="UniProtKB-KW"/>
</dbReference>
<protein>
    <recommendedName>
        <fullName evidence="15">Mitochondrial import inner membrane translocase subunit</fullName>
    </recommendedName>
</protein>
<dbReference type="AlphaFoldDB" id="A0A183C2Q8"/>
<reference evidence="18" key="3">
    <citation type="submission" date="2016-06" db="UniProtKB">
        <authorList>
            <consortium name="WormBaseParasite"/>
        </authorList>
    </citation>
    <scope>IDENTIFICATION</scope>
</reference>
<name>A0A183C2Q8_GLOPA</name>
<proteinExistence type="inferred from homology"/>
<dbReference type="FunFam" id="1.10.287.810:FF:000002">
    <property type="entry name" value="Mitochondrial import inner membrane translocase subunit tim10"/>
    <property type="match status" value="1"/>
</dbReference>
<evidence type="ECO:0000256" key="4">
    <source>
        <dbReference type="ARBA" id="ARBA00022723"/>
    </source>
</evidence>
<keyword evidence="6" id="KW-0862">Zinc</keyword>
<keyword evidence="7 15" id="KW-0653">Protein transport</keyword>
<comment type="function">
    <text evidence="13">Mitochondrial intermembrane chaperone that participates in the import and insertion of multi-pass transmembrane proteins into the mitochondrial inner membrane. May also be required for the transfer of beta-barrel precursors from the TOM complex to the sorting and assembly machinery (SAM complex) of the outer membrane. Acts as a chaperone-like protein that protects the hydrophobic precursors from aggregation and guide them through the mitochondrial intermembrane space.</text>
</comment>
<accession>A0A183C2Q8</accession>
<organism evidence="17 18">
    <name type="scientific">Globodera pallida</name>
    <name type="common">Potato cyst nematode worm</name>
    <name type="synonym">Heterodera pallida</name>
    <dbReference type="NCBI Taxonomy" id="36090"/>
    <lineage>
        <taxon>Eukaryota</taxon>
        <taxon>Metazoa</taxon>
        <taxon>Ecdysozoa</taxon>
        <taxon>Nematoda</taxon>
        <taxon>Chromadorea</taxon>
        <taxon>Rhabditida</taxon>
        <taxon>Tylenchina</taxon>
        <taxon>Tylenchomorpha</taxon>
        <taxon>Tylenchoidea</taxon>
        <taxon>Heteroderidae</taxon>
        <taxon>Heteroderinae</taxon>
        <taxon>Globodera</taxon>
    </lineage>
</organism>
<keyword evidence="17" id="KW-1185">Reference proteome</keyword>
<dbReference type="SUPFAM" id="SSF144122">
    <property type="entry name" value="Tim10-like"/>
    <property type="match status" value="1"/>
</dbReference>
<evidence type="ECO:0000256" key="2">
    <source>
        <dbReference type="ARBA" id="ARBA00006720"/>
    </source>
</evidence>
<keyword evidence="9 15" id="KW-0496">Mitochondrion</keyword>
<sequence>MASSSAQQTAALQMVADLEIEMMTDMYRRMTKSCQEKCVDTHYREAELSKGESVCLDRCVSKYLDVHDRLGRWRVYRWDRDKFNATAREWTQKYAM</sequence>
<evidence type="ECO:0000256" key="12">
    <source>
        <dbReference type="ARBA" id="ARBA00023186"/>
    </source>
</evidence>
<dbReference type="GO" id="GO:0005743">
    <property type="term" value="C:mitochondrial inner membrane"/>
    <property type="evidence" value="ECO:0007669"/>
    <property type="project" value="UniProtKB-SubCell"/>
</dbReference>
<keyword evidence="4" id="KW-0479">Metal-binding</keyword>
<dbReference type="Gene3D" id="1.10.287.810">
    <property type="entry name" value="Mitochondrial import inner membrane translocase subunit tim13 like domains"/>
    <property type="match status" value="1"/>
</dbReference>
<evidence type="ECO:0000256" key="8">
    <source>
        <dbReference type="ARBA" id="ARBA00023010"/>
    </source>
</evidence>
<evidence type="ECO:0000256" key="7">
    <source>
        <dbReference type="ARBA" id="ARBA00022927"/>
    </source>
</evidence>
<evidence type="ECO:0000256" key="3">
    <source>
        <dbReference type="ARBA" id="ARBA00022448"/>
    </source>
</evidence>
<dbReference type="InterPro" id="IPR035427">
    <property type="entry name" value="Tim10-like_dom_sf"/>
</dbReference>
<evidence type="ECO:0000256" key="11">
    <source>
        <dbReference type="ARBA" id="ARBA00023157"/>
    </source>
</evidence>
<evidence type="ECO:0000256" key="1">
    <source>
        <dbReference type="ARBA" id="ARBA00004137"/>
    </source>
</evidence>
<keyword evidence="10" id="KW-0472">Membrane</keyword>
<keyword evidence="8 15" id="KW-0811">Translocation</keyword>
<dbReference type="Pfam" id="PF02953">
    <property type="entry name" value="zf-Tim10_DDP"/>
    <property type="match status" value="1"/>
</dbReference>
<keyword evidence="5 15" id="KW-0999">Mitochondrion inner membrane</keyword>